<feature type="compositionally biased region" description="Polar residues" evidence="1">
    <location>
        <begin position="305"/>
        <end position="318"/>
    </location>
</feature>
<dbReference type="InterPro" id="IPR038718">
    <property type="entry name" value="SNF2-like_sf"/>
</dbReference>
<dbReference type="EMBL" id="JAVRBK010000007">
    <property type="protein sequence ID" value="KAK5641202.1"/>
    <property type="molecule type" value="Genomic_DNA"/>
</dbReference>
<evidence type="ECO:0000313" key="3">
    <source>
        <dbReference type="Proteomes" id="UP001329430"/>
    </source>
</evidence>
<keyword evidence="3" id="KW-1185">Reference proteome</keyword>
<proteinExistence type="predicted"/>
<feature type="region of interest" description="Disordered" evidence="1">
    <location>
        <begin position="275"/>
        <end position="318"/>
    </location>
</feature>
<name>A0AAN7V5B3_9COLE</name>
<dbReference type="Proteomes" id="UP001329430">
    <property type="component" value="Chromosome 7"/>
</dbReference>
<reference evidence="2 3" key="1">
    <citation type="journal article" date="2024" name="Insects">
        <title>An Improved Chromosome-Level Genome Assembly of the Firefly Pyrocoelia pectoralis.</title>
        <authorList>
            <person name="Fu X."/>
            <person name="Meyer-Rochow V.B."/>
            <person name="Ballantyne L."/>
            <person name="Zhu X."/>
        </authorList>
    </citation>
    <scope>NUCLEOTIDE SEQUENCE [LARGE SCALE GENOMIC DNA]</scope>
    <source>
        <strain evidence="2">XCY_ONT2</strain>
    </source>
</reference>
<sequence>MFYEKELNSFKKMPTPEVLCLSHWDAAMPVMVPANVVTHLTNYHILGIRFLYSCLQKGYRGAILNEEVEMNPCIQVCAFLNALNSSISIESPAVILCTSQSFSVWHYNLSNYAGNAITVLSEQNCEDILQGKCLEIILSTVENLKWLKGAELDFFTVIIDDLDVVINKKFVKQIKGQYHIGITTRNFLKHPDQKLFRNMLLWANPGSVAKLEEFCQEDEDHLMHNRYAYGEYWLRLSWSFCDSYKKPTEDELQSYQAAISDWSYRNNLYNSTMATSKKRTVRKRKRESIDEEQTNPESIADIKVTSPSPTNEVGSNLQAGASSQETIIYDYTDDCPLLTSIIDNDTVVITSSKAEVYSTILDEPKTEKSGCSEDILLSIMDDDFNDKSARGEYASVHSSPKNDILSMLFSDSE</sequence>
<dbReference type="Gene3D" id="3.40.50.10810">
    <property type="entry name" value="Tandem AAA-ATPase domain"/>
    <property type="match status" value="1"/>
</dbReference>
<gene>
    <name evidence="2" type="ORF">RI129_009749</name>
</gene>
<feature type="compositionally biased region" description="Basic residues" evidence="1">
    <location>
        <begin position="276"/>
        <end position="286"/>
    </location>
</feature>
<comment type="caution">
    <text evidence="2">The sequence shown here is derived from an EMBL/GenBank/DDBJ whole genome shotgun (WGS) entry which is preliminary data.</text>
</comment>
<protein>
    <submittedName>
        <fullName evidence="2">Uncharacterized protein</fullName>
    </submittedName>
</protein>
<evidence type="ECO:0000313" key="2">
    <source>
        <dbReference type="EMBL" id="KAK5641202.1"/>
    </source>
</evidence>
<evidence type="ECO:0000256" key="1">
    <source>
        <dbReference type="SAM" id="MobiDB-lite"/>
    </source>
</evidence>
<organism evidence="2 3">
    <name type="scientific">Pyrocoelia pectoralis</name>
    <dbReference type="NCBI Taxonomy" id="417401"/>
    <lineage>
        <taxon>Eukaryota</taxon>
        <taxon>Metazoa</taxon>
        <taxon>Ecdysozoa</taxon>
        <taxon>Arthropoda</taxon>
        <taxon>Hexapoda</taxon>
        <taxon>Insecta</taxon>
        <taxon>Pterygota</taxon>
        <taxon>Neoptera</taxon>
        <taxon>Endopterygota</taxon>
        <taxon>Coleoptera</taxon>
        <taxon>Polyphaga</taxon>
        <taxon>Elateriformia</taxon>
        <taxon>Elateroidea</taxon>
        <taxon>Lampyridae</taxon>
        <taxon>Lampyrinae</taxon>
        <taxon>Pyrocoelia</taxon>
    </lineage>
</organism>
<dbReference type="AlphaFoldDB" id="A0AAN7V5B3"/>
<accession>A0AAN7V5B3</accession>